<comment type="caution">
    <text evidence="2">The sequence shown here is derived from an EMBL/GenBank/DDBJ whole genome shotgun (WGS) entry which is preliminary data.</text>
</comment>
<keyword evidence="3" id="KW-1185">Reference proteome</keyword>
<feature type="region of interest" description="Disordered" evidence="1">
    <location>
        <begin position="63"/>
        <end position="82"/>
    </location>
</feature>
<protein>
    <submittedName>
        <fullName evidence="2">Uncharacterized protein</fullName>
    </submittedName>
</protein>
<accession>A0ABD3WMF3</accession>
<evidence type="ECO:0000313" key="2">
    <source>
        <dbReference type="EMBL" id="KAL3874650.1"/>
    </source>
</evidence>
<dbReference type="AlphaFoldDB" id="A0ABD3WMF3"/>
<dbReference type="EMBL" id="JBJQND010000006">
    <property type="protein sequence ID" value="KAL3874650.1"/>
    <property type="molecule type" value="Genomic_DNA"/>
</dbReference>
<gene>
    <name evidence="2" type="ORF">ACJMK2_037632</name>
</gene>
<evidence type="ECO:0000313" key="3">
    <source>
        <dbReference type="Proteomes" id="UP001634394"/>
    </source>
</evidence>
<reference evidence="2 3" key="1">
    <citation type="submission" date="2024-11" db="EMBL/GenBank/DDBJ databases">
        <title>Chromosome-level genome assembly of the freshwater bivalve Anodonta woodiana.</title>
        <authorList>
            <person name="Chen X."/>
        </authorList>
    </citation>
    <scope>NUCLEOTIDE SEQUENCE [LARGE SCALE GENOMIC DNA]</scope>
    <source>
        <strain evidence="2">MN2024</strain>
        <tissue evidence="2">Gills</tissue>
    </source>
</reference>
<sequence>MGSVLRKHRKVTQLTVKEYSEPSSEKEIVSPELRNKQTEVSSIECTNSSKDCKSGEELEHGGKYLKTKVSRDGERESRFINPSEFPYRKPKLASFKHRDHVGKTRVDNVKHTDNHFKDNFVQSQIGGITKLERRRSKKEAWAPGVYPTGKPLPHKTVVNLQRSTSDDQWETPDSYKSNRLSCPRLHQNRAAMIDRPPTPCPWVPIRRTEDYLTASSLHAYERIQDVKRGLVSSQELPEQ</sequence>
<dbReference type="Proteomes" id="UP001634394">
    <property type="component" value="Unassembled WGS sequence"/>
</dbReference>
<feature type="region of interest" description="Disordered" evidence="1">
    <location>
        <begin position="16"/>
        <end position="58"/>
    </location>
</feature>
<name>A0ABD3WMF3_SINWO</name>
<feature type="compositionally biased region" description="Basic and acidic residues" evidence="1">
    <location>
        <begin position="18"/>
        <end position="37"/>
    </location>
</feature>
<evidence type="ECO:0000256" key="1">
    <source>
        <dbReference type="SAM" id="MobiDB-lite"/>
    </source>
</evidence>
<feature type="region of interest" description="Disordered" evidence="1">
    <location>
        <begin position="131"/>
        <end position="157"/>
    </location>
</feature>
<proteinExistence type="predicted"/>
<feature type="compositionally biased region" description="Basic and acidic residues" evidence="1">
    <location>
        <begin position="69"/>
        <end position="78"/>
    </location>
</feature>
<feature type="compositionally biased region" description="Polar residues" evidence="1">
    <location>
        <begin position="38"/>
        <end position="49"/>
    </location>
</feature>
<organism evidence="2 3">
    <name type="scientific">Sinanodonta woodiana</name>
    <name type="common">Chinese pond mussel</name>
    <name type="synonym">Anodonta woodiana</name>
    <dbReference type="NCBI Taxonomy" id="1069815"/>
    <lineage>
        <taxon>Eukaryota</taxon>
        <taxon>Metazoa</taxon>
        <taxon>Spiralia</taxon>
        <taxon>Lophotrochozoa</taxon>
        <taxon>Mollusca</taxon>
        <taxon>Bivalvia</taxon>
        <taxon>Autobranchia</taxon>
        <taxon>Heteroconchia</taxon>
        <taxon>Palaeoheterodonta</taxon>
        <taxon>Unionida</taxon>
        <taxon>Unionoidea</taxon>
        <taxon>Unionidae</taxon>
        <taxon>Unioninae</taxon>
        <taxon>Sinanodonta</taxon>
    </lineage>
</organism>